<evidence type="ECO:0000313" key="2">
    <source>
        <dbReference type="EMBL" id="KAF5837698.1"/>
    </source>
</evidence>
<proteinExistence type="predicted"/>
<accession>A0ABQ7GSV7</accession>
<keyword evidence="3" id="KW-1185">Reference proteome</keyword>
<reference evidence="2" key="1">
    <citation type="submission" date="2017-08" db="EMBL/GenBank/DDBJ databases">
        <authorList>
            <person name="Polle J.E."/>
            <person name="Barry K."/>
            <person name="Cushman J."/>
            <person name="Schmutz J."/>
            <person name="Tran D."/>
            <person name="Hathwaick L.T."/>
            <person name="Yim W.C."/>
            <person name="Jenkins J."/>
            <person name="Mckie-Krisberg Z.M."/>
            <person name="Prochnik S."/>
            <person name="Lindquist E."/>
            <person name="Dockter R.B."/>
            <person name="Adam C."/>
            <person name="Molina H."/>
            <person name="Bunkerborg J."/>
            <person name="Jin E."/>
            <person name="Buchheim M."/>
            <person name="Magnuson J."/>
        </authorList>
    </citation>
    <scope>NUCLEOTIDE SEQUENCE</scope>
    <source>
        <strain evidence="2">CCAP 19/18</strain>
    </source>
</reference>
<feature type="compositionally biased region" description="Low complexity" evidence="1">
    <location>
        <begin position="147"/>
        <end position="157"/>
    </location>
</feature>
<dbReference type="Proteomes" id="UP000815325">
    <property type="component" value="Unassembled WGS sequence"/>
</dbReference>
<dbReference type="EMBL" id="MU069606">
    <property type="protein sequence ID" value="KAF5837698.1"/>
    <property type="molecule type" value="Genomic_DNA"/>
</dbReference>
<dbReference type="SUPFAM" id="SSF50729">
    <property type="entry name" value="PH domain-like"/>
    <property type="match status" value="1"/>
</dbReference>
<evidence type="ECO:0000313" key="3">
    <source>
        <dbReference type="Proteomes" id="UP000815325"/>
    </source>
</evidence>
<evidence type="ECO:0000256" key="1">
    <source>
        <dbReference type="SAM" id="MobiDB-lite"/>
    </source>
</evidence>
<protein>
    <submittedName>
        <fullName evidence="2">Uncharacterized protein</fullName>
    </submittedName>
</protein>
<dbReference type="PANTHER" id="PTHR31606:SF1">
    <property type="entry name" value="WW DOMAIN BINDING PROTEIN 2, ISOFORM E"/>
    <property type="match status" value="1"/>
</dbReference>
<comment type="caution">
    <text evidence="2">The sequence shown here is derived from an EMBL/GenBank/DDBJ whole genome shotgun (WGS) entry which is preliminary data.</text>
</comment>
<gene>
    <name evidence="2" type="ORF">DUNSADRAFT_4008</name>
</gene>
<dbReference type="PANTHER" id="PTHR31606">
    <property type="entry name" value="WW DOMAIN BINDING PROTEIN 2, ISOFORM E"/>
    <property type="match status" value="1"/>
</dbReference>
<sequence>MAANPALVQIAPGQLLPAPYPHESFVLKRSGVQLELDQVQTQKGKWSTWGQLYLSNIRMVFVADKADPSGLIAFDFPLGYLRKDKLNQPIFGCNNLSGEVWSAAEDGGPRGSLPPHSFTVYFKEGGIGTFFPMYYMLATQAKQAYGSEQQQQQSQEEAVGPPPSMHDAQGLASRAFVDPNDPTTIFITQPVDESQRLREAPRYAANYGVDEKYEGGERAY</sequence>
<feature type="region of interest" description="Disordered" evidence="1">
    <location>
        <begin position="146"/>
        <end position="199"/>
    </location>
</feature>
<dbReference type="CDD" id="cd13214">
    <property type="entry name" value="PH-GRAM_WBP2"/>
    <property type="match status" value="1"/>
</dbReference>
<dbReference type="InterPro" id="IPR044852">
    <property type="entry name" value="WBP2-like"/>
</dbReference>
<name>A0ABQ7GSV7_DUNSA</name>
<organism evidence="2 3">
    <name type="scientific">Dunaliella salina</name>
    <name type="common">Green alga</name>
    <name type="synonym">Protococcus salinus</name>
    <dbReference type="NCBI Taxonomy" id="3046"/>
    <lineage>
        <taxon>Eukaryota</taxon>
        <taxon>Viridiplantae</taxon>
        <taxon>Chlorophyta</taxon>
        <taxon>core chlorophytes</taxon>
        <taxon>Chlorophyceae</taxon>
        <taxon>CS clade</taxon>
        <taxon>Chlamydomonadales</taxon>
        <taxon>Dunaliellaceae</taxon>
        <taxon>Dunaliella</taxon>
    </lineage>
</organism>